<accession>A0A9Q3FIM2</accession>
<dbReference type="PIRSF" id="PIRSF000077">
    <property type="entry name" value="Thioredoxin"/>
    <property type="match status" value="1"/>
</dbReference>
<evidence type="ECO:0000256" key="2">
    <source>
        <dbReference type="PIRNR" id="PIRNR000077"/>
    </source>
</evidence>
<dbReference type="InterPro" id="IPR036249">
    <property type="entry name" value="Thioredoxin-like_sf"/>
</dbReference>
<dbReference type="InterPro" id="IPR013766">
    <property type="entry name" value="Thioredoxin_domain"/>
</dbReference>
<dbReference type="PANTHER" id="PTHR46115">
    <property type="entry name" value="THIOREDOXIN-LIKE PROTEIN 1"/>
    <property type="match status" value="1"/>
</dbReference>
<keyword evidence="3" id="KW-0676">Redox-active center</keyword>
<dbReference type="AlphaFoldDB" id="A0A9Q3FIM2"/>
<dbReference type="SUPFAM" id="SSF52833">
    <property type="entry name" value="Thioredoxin-like"/>
    <property type="match status" value="1"/>
</dbReference>
<dbReference type="Proteomes" id="UP000765509">
    <property type="component" value="Unassembled WGS sequence"/>
</dbReference>
<dbReference type="CDD" id="cd02947">
    <property type="entry name" value="TRX_family"/>
    <property type="match status" value="1"/>
</dbReference>
<dbReference type="EMBL" id="AVOT02043120">
    <property type="protein sequence ID" value="MBW0538543.1"/>
    <property type="molecule type" value="Genomic_DNA"/>
</dbReference>
<reference evidence="5" key="1">
    <citation type="submission" date="2021-03" db="EMBL/GenBank/DDBJ databases">
        <title>Draft genome sequence of rust myrtle Austropuccinia psidii MF-1, a brazilian biotype.</title>
        <authorList>
            <person name="Quecine M.C."/>
            <person name="Pachon D.M.R."/>
            <person name="Bonatelli M.L."/>
            <person name="Correr F.H."/>
            <person name="Franceschini L.M."/>
            <person name="Leite T.F."/>
            <person name="Margarido G.R.A."/>
            <person name="Almeida C.A."/>
            <person name="Ferrarezi J.A."/>
            <person name="Labate C.A."/>
        </authorList>
    </citation>
    <scope>NUCLEOTIDE SEQUENCE</scope>
    <source>
        <strain evidence="5">MF-1</strain>
    </source>
</reference>
<evidence type="ECO:0000259" key="4">
    <source>
        <dbReference type="PROSITE" id="PS51352"/>
    </source>
</evidence>
<dbReference type="OrthoDB" id="2121326at2759"/>
<protein>
    <recommendedName>
        <fullName evidence="2">Thioredoxin</fullName>
    </recommendedName>
</protein>
<evidence type="ECO:0000313" key="6">
    <source>
        <dbReference type="Proteomes" id="UP000765509"/>
    </source>
</evidence>
<dbReference type="Pfam" id="PF00085">
    <property type="entry name" value="Thioredoxin"/>
    <property type="match status" value="1"/>
</dbReference>
<keyword evidence="6" id="KW-1185">Reference proteome</keyword>
<dbReference type="PROSITE" id="PS51352">
    <property type="entry name" value="THIOREDOXIN_2"/>
    <property type="match status" value="1"/>
</dbReference>
<comment type="similarity">
    <text evidence="2">Belongs to the thioredoxin family.</text>
</comment>
<evidence type="ECO:0000313" key="5">
    <source>
        <dbReference type="EMBL" id="MBW0538543.1"/>
    </source>
</evidence>
<keyword evidence="1 3" id="KW-1015">Disulfide bond</keyword>
<evidence type="ECO:0000256" key="1">
    <source>
        <dbReference type="ARBA" id="ARBA00023157"/>
    </source>
</evidence>
<evidence type="ECO:0000256" key="3">
    <source>
        <dbReference type="PIRSR" id="PIRSR000077-4"/>
    </source>
</evidence>
<organism evidence="5 6">
    <name type="scientific">Austropuccinia psidii MF-1</name>
    <dbReference type="NCBI Taxonomy" id="1389203"/>
    <lineage>
        <taxon>Eukaryota</taxon>
        <taxon>Fungi</taxon>
        <taxon>Dikarya</taxon>
        <taxon>Basidiomycota</taxon>
        <taxon>Pucciniomycotina</taxon>
        <taxon>Pucciniomycetes</taxon>
        <taxon>Pucciniales</taxon>
        <taxon>Sphaerophragmiaceae</taxon>
        <taxon>Austropuccinia</taxon>
    </lineage>
</organism>
<proteinExistence type="inferred from homology"/>
<dbReference type="Gene3D" id="3.40.30.10">
    <property type="entry name" value="Glutaredoxin"/>
    <property type="match status" value="1"/>
</dbReference>
<feature type="domain" description="Thioredoxin" evidence="4">
    <location>
        <begin position="1"/>
        <end position="108"/>
    </location>
</feature>
<comment type="caution">
    <text evidence="5">The sequence shown here is derived from an EMBL/GenBank/DDBJ whole genome shotgun (WGS) entry which is preliminary data.</text>
</comment>
<name>A0A9Q3FIM2_9BASI</name>
<gene>
    <name evidence="5" type="ORF">O181_078258</name>
</gene>
<sequence>MSVICIDSQERFEKLALGQKPLVIEFLATWCKPCEYIAPSFEGLAKEFQQLQFGYIDVDNTAFGFEFSQRLGIRATPTFQIIEKGVKVEERVGADKDKLRAMVTDYLGLTI</sequence>
<dbReference type="InterPro" id="IPR005746">
    <property type="entry name" value="Thioredoxin"/>
</dbReference>
<dbReference type="GO" id="GO:0015035">
    <property type="term" value="F:protein-disulfide reductase activity"/>
    <property type="evidence" value="ECO:0007669"/>
    <property type="project" value="InterPro"/>
</dbReference>
<feature type="disulfide bond" description="Redox-active" evidence="3">
    <location>
        <begin position="31"/>
        <end position="34"/>
    </location>
</feature>